<gene>
    <name evidence="8" type="ORF">MB901379_01962</name>
</gene>
<evidence type="ECO:0000256" key="1">
    <source>
        <dbReference type="ARBA" id="ARBA00004651"/>
    </source>
</evidence>
<dbReference type="SUPFAM" id="SSF103473">
    <property type="entry name" value="MFS general substrate transporter"/>
    <property type="match status" value="1"/>
</dbReference>
<keyword evidence="2" id="KW-0813">Transport</keyword>
<feature type="transmembrane region" description="Helical" evidence="7">
    <location>
        <begin position="45"/>
        <end position="67"/>
    </location>
</feature>
<feature type="transmembrane region" description="Helical" evidence="7">
    <location>
        <begin position="280"/>
        <end position="301"/>
    </location>
</feature>
<dbReference type="PANTHER" id="PTHR23517:SF2">
    <property type="entry name" value="MULTIDRUG RESISTANCE PROTEIN MDTH"/>
    <property type="match status" value="1"/>
</dbReference>
<proteinExistence type="predicted"/>
<dbReference type="GO" id="GO:0005886">
    <property type="term" value="C:plasma membrane"/>
    <property type="evidence" value="ECO:0007669"/>
    <property type="project" value="UniProtKB-SubCell"/>
</dbReference>
<dbReference type="OrthoDB" id="4109786at2"/>
<keyword evidence="4 7" id="KW-0812">Transmembrane</keyword>
<dbReference type="InterPro" id="IPR011701">
    <property type="entry name" value="MFS"/>
</dbReference>
<feature type="transmembrane region" description="Helical" evidence="7">
    <location>
        <begin position="307"/>
        <end position="326"/>
    </location>
</feature>
<feature type="transmembrane region" description="Helical" evidence="7">
    <location>
        <begin position="347"/>
        <end position="366"/>
    </location>
</feature>
<dbReference type="InterPro" id="IPR036259">
    <property type="entry name" value="MFS_trans_sf"/>
</dbReference>
<keyword evidence="9" id="KW-1185">Reference proteome</keyword>
<name>A0A447GD21_9MYCO</name>
<evidence type="ECO:0000256" key="4">
    <source>
        <dbReference type="ARBA" id="ARBA00022692"/>
    </source>
</evidence>
<dbReference type="EMBL" id="LR130759">
    <property type="protein sequence ID" value="VDM88400.1"/>
    <property type="molecule type" value="Genomic_DNA"/>
</dbReference>
<feature type="transmembrane region" description="Helical" evidence="7">
    <location>
        <begin position="248"/>
        <end position="268"/>
    </location>
</feature>
<reference evidence="9" key="1">
    <citation type="submission" date="2018-02" db="EMBL/GenBank/DDBJ databases">
        <authorList>
            <person name="Seth-Smith MB H."/>
            <person name="Seth-Smith H."/>
        </authorList>
    </citation>
    <scope>NUCLEOTIDE SEQUENCE [LARGE SCALE GENOMIC DNA]</scope>
</reference>
<dbReference type="Gene3D" id="1.20.1250.20">
    <property type="entry name" value="MFS general substrate transporter like domains"/>
    <property type="match status" value="1"/>
</dbReference>
<protein>
    <submittedName>
        <fullName evidence="8">Major Facilitator Superfamily protein</fullName>
    </submittedName>
</protein>
<feature type="transmembrane region" description="Helical" evidence="7">
    <location>
        <begin position="165"/>
        <end position="188"/>
    </location>
</feature>
<feature type="transmembrane region" description="Helical" evidence="7">
    <location>
        <begin position="87"/>
        <end position="114"/>
    </location>
</feature>
<dbReference type="Pfam" id="PF07690">
    <property type="entry name" value="MFS_1"/>
    <property type="match status" value="1"/>
</dbReference>
<dbReference type="GO" id="GO:0022857">
    <property type="term" value="F:transmembrane transporter activity"/>
    <property type="evidence" value="ECO:0007669"/>
    <property type="project" value="InterPro"/>
</dbReference>
<dbReference type="AlphaFoldDB" id="A0A447GD21"/>
<dbReference type="Proteomes" id="UP000269998">
    <property type="component" value="Chromosome"/>
</dbReference>
<dbReference type="InterPro" id="IPR050171">
    <property type="entry name" value="MFS_Transporters"/>
</dbReference>
<comment type="subcellular location">
    <subcellularLocation>
        <location evidence="1">Cell membrane</location>
        <topology evidence="1">Multi-pass membrane protein</topology>
    </subcellularLocation>
</comment>
<evidence type="ECO:0000256" key="7">
    <source>
        <dbReference type="SAM" id="Phobius"/>
    </source>
</evidence>
<keyword evidence="5 7" id="KW-1133">Transmembrane helix</keyword>
<evidence type="ECO:0000256" key="2">
    <source>
        <dbReference type="ARBA" id="ARBA00022448"/>
    </source>
</evidence>
<feature type="transmembrane region" description="Helical" evidence="7">
    <location>
        <begin position="215"/>
        <end position="242"/>
    </location>
</feature>
<evidence type="ECO:0000256" key="6">
    <source>
        <dbReference type="ARBA" id="ARBA00023136"/>
    </source>
</evidence>
<evidence type="ECO:0000313" key="9">
    <source>
        <dbReference type="Proteomes" id="UP000269998"/>
    </source>
</evidence>
<evidence type="ECO:0000256" key="5">
    <source>
        <dbReference type="ARBA" id="ARBA00022989"/>
    </source>
</evidence>
<dbReference type="KEGG" id="mbai:MB901379_01962"/>
<evidence type="ECO:0000256" key="3">
    <source>
        <dbReference type="ARBA" id="ARBA00022475"/>
    </source>
</evidence>
<evidence type="ECO:0000313" key="8">
    <source>
        <dbReference type="EMBL" id="VDM88400.1"/>
    </source>
</evidence>
<sequence>MVARQSNQLGYLTAMVIDTMGSGLWIPFALLFFTHGRGIKLTDAGAALTLGSLASLLIGGLLTGAIVDRIGPFRAATISSLIRVVAFPCYLAANTLISLAIIAVAVSFAGRLFWVAHPGMVSALAPSEDARVGMFSTISALRSIGLGIGGLIASLGVWAEQGSGLFWNFIVVANAVSFGVCGLLFWRLRRFDRYTERRDNHGAGNYRDVLAQRGFLVFVIAVFVLALASVGFDSILPVYLIALGFPAWAPPLVYLVECILIAAFAPLATKWGRSKSGPRLLALASGLLGVAFAALAAMVTINDVSRTALLCAALTLFSLAAATWGATALKTMLSFVPHSRAGRHSAVYSLSWGTAIAVGPGLFSSLFTIGHILPWIFLAVVLVFAVTAFLASCQTPRDAMAVCT</sequence>
<feature type="transmembrane region" description="Helical" evidence="7">
    <location>
        <begin position="135"/>
        <end position="159"/>
    </location>
</feature>
<feature type="transmembrane region" description="Helical" evidence="7">
    <location>
        <begin position="12"/>
        <end position="33"/>
    </location>
</feature>
<keyword evidence="6 7" id="KW-0472">Membrane</keyword>
<accession>A0A447GD21</accession>
<organism evidence="8 9">
    <name type="scientific">Mycobacterium basiliense</name>
    <dbReference type="NCBI Taxonomy" id="2094119"/>
    <lineage>
        <taxon>Bacteria</taxon>
        <taxon>Bacillati</taxon>
        <taxon>Actinomycetota</taxon>
        <taxon>Actinomycetes</taxon>
        <taxon>Mycobacteriales</taxon>
        <taxon>Mycobacteriaceae</taxon>
        <taxon>Mycobacterium</taxon>
    </lineage>
</organism>
<dbReference type="PANTHER" id="PTHR23517">
    <property type="entry name" value="RESISTANCE PROTEIN MDTM, PUTATIVE-RELATED-RELATED"/>
    <property type="match status" value="1"/>
</dbReference>
<dbReference type="RefSeq" id="WP_158016390.1">
    <property type="nucleotide sequence ID" value="NZ_CBCSKE010000041.1"/>
</dbReference>
<keyword evidence="3" id="KW-1003">Cell membrane</keyword>
<feature type="transmembrane region" description="Helical" evidence="7">
    <location>
        <begin position="372"/>
        <end position="391"/>
    </location>
</feature>